<keyword evidence="4" id="KW-1185">Reference proteome</keyword>
<evidence type="ECO:0000259" key="2">
    <source>
        <dbReference type="PROSITE" id="PS51819"/>
    </source>
</evidence>
<comment type="caution">
    <text evidence="3">The sequence shown here is derived from an EMBL/GenBank/DDBJ whole genome shotgun (WGS) entry which is preliminary data.</text>
</comment>
<proteinExistence type="predicted"/>
<feature type="compositionally biased region" description="Polar residues" evidence="1">
    <location>
        <begin position="109"/>
        <end position="121"/>
    </location>
</feature>
<name>A0A9W9JWG1_9EURO</name>
<feature type="domain" description="VOC" evidence="2">
    <location>
        <begin position="28"/>
        <end position="236"/>
    </location>
</feature>
<reference evidence="3" key="1">
    <citation type="submission" date="2022-11" db="EMBL/GenBank/DDBJ databases">
        <authorList>
            <person name="Petersen C."/>
        </authorList>
    </citation>
    <scope>NUCLEOTIDE SEQUENCE</scope>
    <source>
        <strain evidence="3">IBT 34128</strain>
    </source>
</reference>
<protein>
    <recommendedName>
        <fullName evidence="2">VOC domain-containing protein</fullName>
    </recommendedName>
</protein>
<evidence type="ECO:0000256" key="1">
    <source>
        <dbReference type="SAM" id="MobiDB-lite"/>
    </source>
</evidence>
<sequence length="238" mass="26207">MPPDPGVFQPGGPKSLNAPPTPPTSNYRLNHLALRIKDPARSLRFYIELLGMRMVFSMNAGPFTIYYLGHPPPNTSDVEEWARTTSEIPALTRTSGLLELYHVHGTERVYSQQPDSKSQAQVDAEAGDAEDAEKGEGGGGENQIHISNGNQPPHLGFAHLGFTVPDIRDALERLRAAGVPILKDLGMCSRETAGLSRWEEERGVGRGEIHTNYAWFFEKFAMVADPDGYSIELIPQNI</sequence>
<dbReference type="PANTHER" id="PTHR10374">
    <property type="entry name" value="LACTOYLGLUTATHIONE LYASE GLYOXALASE I"/>
    <property type="match status" value="1"/>
</dbReference>
<dbReference type="EMBL" id="JAPMSZ010000011">
    <property type="protein sequence ID" value="KAJ5084000.1"/>
    <property type="molecule type" value="Genomic_DNA"/>
</dbReference>
<dbReference type="GeneID" id="81398273"/>
<dbReference type="PANTHER" id="PTHR10374:SF19">
    <property type="entry name" value="LYASE (GLO1), PUTATIVE (AFU_ORTHOLOGUE AFUA_2G13550)-RELATED"/>
    <property type="match status" value="1"/>
</dbReference>
<feature type="region of interest" description="Disordered" evidence="1">
    <location>
        <begin position="1"/>
        <end position="24"/>
    </location>
</feature>
<dbReference type="AlphaFoldDB" id="A0A9W9JWG1"/>
<gene>
    <name evidence="3" type="ORF">NUU61_008579</name>
</gene>
<feature type="region of interest" description="Disordered" evidence="1">
    <location>
        <begin position="108"/>
        <end position="150"/>
    </location>
</feature>
<evidence type="ECO:0000313" key="4">
    <source>
        <dbReference type="Proteomes" id="UP001141434"/>
    </source>
</evidence>
<dbReference type="InterPro" id="IPR004360">
    <property type="entry name" value="Glyas_Fos-R_dOase_dom"/>
</dbReference>
<reference evidence="3" key="2">
    <citation type="journal article" date="2023" name="IMA Fungus">
        <title>Comparative genomic study of the Penicillium genus elucidates a diverse pangenome and 15 lateral gene transfer events.</title>
        <authorList>
            <person name="Petersen C."/>
            <person name="Sorensen T."/>
            <person name="Nielsen M.R."/>
            <person name="Sondergaard T.E."/>
            <person name="Sorensen J.L."/>
            <person name="Fitzpatrick D.A."/>
            <person name="Frisvad J.C."/>
            <person name="Nielsen K.L."/>
        </authorList>
    </citation>
    <scope>NUCLEOTIDE SEQUENCE</scope>
    <source>
        <strain evidence="3">IBT 34128</strain>
    </source>
</reference>
<dbReference type="OrthoDB" id="16820at2759"/>
<dbReference type="Proteomes" id="UP001141434">
    <property type="component" value="Unassembled WGS sequence"/>
</dbReference>
<dbReference type="Pfam" id="PF00903">
    <property type="entry name" value="Glyoxalase"/>
    <property type="match status" value="1"/>
</dbReference>
<dbReference type="InterPro" id="IPR029068">
    <property type="entry name" value="Glyas_Bleomycin-R_OHBP_Dase"/>
</dbReference>
<evidence type="ECO:0000313" key="3">
    <source>
        <dbReference type="EMBL" id="KAJ5084000.1"/>
    </source>
</evidence>
<dbReference type="RefSeq" id="XP_056507397.1">
    <property type="nucleotide sequence ID" value="XM_056659104.1"/>
</dbReference>
<dbReference type="Gene3D" id="3.10.180.10">
    <property type="entry name" value="2,3-Dihydroxybiphenyl 1,2-Dioxygenase, domain 1"/>
    <property type="match status" value="1"/>
</dbReference>
<dbReference type="InterPro" id="IPR037523">
    <property type="entry name" value="VOC_core"/>
</dbReference>
<dbReference type="PROSITE" id="PS51819">
    <property type="entry name" value="VOC"/>
    <property type="match status" value="1"/>
</dbReference>
<accession>A0A9W9JWG1</accession>
<dbReference type="SUPFAM" id="SSF54593">
    <property type="entry name" value="Glyoxalase/Bleomycin resistance protein/Dihydroxybiphenyl dioxygenase"/>
    <property type="match status" value="1"/>
</dbReference>
<organism evidence="3 4">
    <name type="scientific">Penicillium alfredii</name>
    <dbReference type="NCBI Taxonomy" id="1506179"/>
    <lineage>
        <taxon>Eukaryota</taxon>
        <taxon>Fungi</taxon>
        <taxon>Dikarya</taxon>
        <taxon>Ascomycota</taxon>
        <taxon>Pezizomycotina</taxon>
        <taxon>Eurotiomycetes</taxon>
        <taxon>Eurotiomycetidae</taxon>
        <taxon>Eurotiales</taxon>
        <taxon>Aspergillaceae</taxon>
        <taxon>Penicillium</taxon>
    </lineage>
</organism>